<feature type="non-terminal residue" evidence="2">
    <location>
        <position position="1"/>
    </location>
</feature>
<dbReference type="EMBL" id="JAWWNJ010000257">
    <property type="protein sequence ID" value="KAK6966745.1"/>
    <property type="molecule type" value="Genomic_DNA"/>
</dbReference>
<dbReference type="AlphaFoldDB" id="A0AAV9Z0C4"/>
<dbReference type="EMBL" id="JAWWNJ010000257">
    <property type="protein sequence ID" value="KAK6966746.1"/>
    <property type="molecule type" value="Genomic_DNA"/>
</dbReference>
<evidence type="ECO:0000313" key="3">
    <source>
        <dbReference type="Proteomes" id="UP001362999"/>
    </source>
</evidence>
<comment type="caution">
    <text evidence="2">The sequence shown here is derived from an EMBL/GenBank/DDBJ whole genome shotgun (WGS) entry which is preliminary data.</text>
</comment>
<organism evidence="2 3">
    <name type="scientific">Favolaschia claudopus</name>
    <dbReference type="NCBI Taxonomy" id="2862362"/>
    <lineage>
        <taxon>Eukaryota</taxon>
        <taxon>Fungi</taxon>
        <taxon>Dikarya</taxon>
        <taxon>Basidiomycota</taxon>
        <taxon>Agaricomycotina</taxon>
        <taxon>Agaricomycetes</taxon>
        <taxon>Agaricomycetidae</taxon>
        <taxon>Agaricales</taxon>
        <taxon>Marasmiineae</taxon>
        <taxon>Mycenaceae</taxon>
        <taxon>Favolaschia</taxon>
    </lineage>
</organism>
<reference evidence="2 3" key="1">
    <citation type="journal article" date="2024" name="J Genomics">
        <title>Draft genome sequencing and assembly of Favolaschia claudopus CIRM-BRFM 2984 isolated from oak limbs.</title>
        <authorList>
            <person name="Navarro D."/>
            <person name="Drula E."/>
            <person name="Chaduli D."/>
            <person name="Cazenave R."/>
            <person name="Ahrendt S."/>
            <person name="Wang J."/>
            <person name="Lipzen A."/>
            <person name="Daum C."/>
            <person name="Barry K."/>
            <person name="Grigoriev I.V."/>
            <person name="Favel A."/>
            <person name="Rosso M.N."/>
            <person name="Martin F."/>
        </authorList>
    </citation>
    <scope>NUCLEOTIDE SEQUENCE [LARGE SCALE GENOMIC DNA]</scope>
    <source>
        <strain evidence="2 3">CIRM-BRFM 2984</strain>
    </source>
</reference>
<name>A0AAV9Z0C4_9AGAR</name>
<proteinExistence type="predicted"/>
<sequence length="83" mass="9389">TGTKDKITQFWIEKLLAKARPMKEENPSRKTEEVAVELKAWLDQQVGDKMNPLLDLAGLDPSQDTPVELLHTILLKPVRINPS</sequence>
<keyword evidence="3" id="KW-1185">Reference proteome</keyword>
<evidence type="ECO:0000313" key="1">
    <source>
        <dbReference type="EMBL" id="KAK6966745.1"/>
    </source>
</evidence>
<dbReference type="Proteomes" id="UP001362999">
    <property type="component" value="Unassembled WGS sequence"/>
</dbReference>
<protein>
    <submittedName>
        <fullName evidence="2">Uncharacterized protein</fullName>
    </submittedName>
</protein>
<accession>A0AAV9Z0C4</accession>
<gene>
    <name evidence="2" type="ORF">R3P38DRAFT_2590271</name>
    <name evidence="1" type="ORF">R3P38DRAFT_2590277</name>
</gene>
<evidence type="ECO:0000313" key="2">
    <source>
        <dbReference type="EMBL" id="KAK6966746.1"/>
    </source>
</evidence>